<name>A0A3B7N5W2_9BACT</name>
<dbReference type="EMBL" id="CP032157">
    <property type="protein sequence ID" value="AXY77451.1"/>
    <property type="molecule type" value="Genomic_DNA"/>
</dbReference>
<evidence type="ECO:0000313" key="1">
    <source>
        <dbReference type="EMBL" id="AXY77451.1"/>
    </source>
</evidence>
<dbReference type="GO" id="GO:0051301">
    <property type="term" value="P:cell division"/>
    <property type="evidence" value="ECO:0007669"/>
    <property type="project" value="UniProtKB-KW"/>
</dbReference>
<dbReference type="Proteomes" id="UP000263900">
    <property type="component" value="Chromosome"/>
</dbReference>
<keyword evidence="1" id="KW-0131">Cell cycle</keyword>
<keyword evidence="2" id="KW-1185">Reference proteome</keyword>
<dbReference type="InterPro" id="IPR007838">
    <property type="entry name" value="Cell_div_ZapA-like"/>
</dbReference>
<gene>
    <name evidence="1" type="ORF">D3H65_27245</name>
</gene>
<dbReference type="InterPro" id="IPR036192">
    <property type="entry name" value="Cell_div_ZapA-like_sf"/>
</dbReference>
<proteinExistence type="predicted"/>
<dbReference type="SUPFAM" id="SSF102829">
    <property type="entry name" value="Cell division protein ZapA-like"/>
    <property type="match status" value="1"/>
</dbReference>
<dbReference type="RefSeq" id="WP_119053327.1">
    <property type="nucleotide sequence ID" value="NZ_CP032157.1"/>
</dbReference>
<evidence type="ECO:0000313" key="2">
    <source>
        <dbReference type="Proteomes" id="UP000263900"/>
    </source>
</evidence>
<organism evidence="1 2">
    <name type="scientific">Paraflavitalea soli</name>
    <dbReference type="NCBI Taxonomy" id="2315862"/>
    <lineage>
        <taxon>Bacteria</taxon>
        <taxon>Pseudomonadati</taxon>
        <taxon>Bacteroidota</taxon>
        <taxon>Chitinophagia</taxon>
        <taxon>Chitinophagales</taxon>
        <taxon>Chitinophagaceae</taxon>
        <taxon>Paraflavitalea</taxon>
    </lineage>
</organism>
<reference evidence="1 2" key="1">
    <citation type="submission" date="2018-09" db="EMBL/GenBank/DDBJ databases">
        <title>Genome sequencing of strain 6GH32-13.</title>
        <authorList>
            <person name="Weon H.-Y."/>
            <person name="Heo J."/>
            <person name="Kwon S.-W."/>
        </authorList>
    </citation>
    <scope>NUCLEOTIDE SEQUENCE [LARGE SCALE GENOMIC DNA]</scope>
    <source>
        <strain evidence="1 2">5GH32-13</strain>
    </source>
</reference>
<dbReference type="OrthoDB" id="1495773at2"/>
<sequence>MEELIPINVVIGDRTYRIRIAPPDEEVVRKTIKLINDKIIEFKTQFAGKDMQDYVAMVVLWYATQQKAAGDQPLIISEADKQLQSMEKILDRILQG</sequence>
<keyword evidence="1" id="KW-0132">Cell division</keyword>
<dbReference type="Pfam" id="PF05164">
    <property type="entry name" value="ZapA"/>
    <property type="match status" value="1"/>
</dbReference>
<dbReference type="KEGG" id="pseg:D3H65_27245"/>
<protein>
    <submittedName>
        <fullName evidence="1">Cell division protein ZapA</fullName>
    </submittedName>
</protein>
<accession>A0A3B7N5W2</accession>
<dbReference type="AlphaFoldDB" id="A0A3B7N5W2"/>